<organism evidence="2 3">
    <name type="scientific">Nocardia nova</name>
    <dbReference type="NCBI Taxonomy" id="37330"/>
    <lineage>
        <taxon>Bacteria</taxon>
        <taxon>Bacillati</taxon>
        <taxon>Actinomycetota</taxon>
        <taxon>Actinomycetes</taxon>
        <taxon>Mycobacteriales</taxon>
        <taxon>Nocardiaceae</taxon>
        <taxon>Nocardia</taxon>
    </lineage>
</organism>
<accession>A0A2T2ZE66</accession>
<evidence type="ECO:0000313" key="2">
    <source>
        <dbReference type="EMBL" id="PSR66016.1"/>
    </source>
</evidence>
<dbReference type="Proteomes" id="UP000241647">
    <property type="component" value="Unassembled WGS sequence"/>
</dbReference>
<comment type="caution">
    <text evidence="2">The sequence shown here is derived from an EMBL/GenBank/DDBJ whole genome shotgun (WGS) entry which is preliminary data.</text>
</comment>
<protein>
    <submittedName>
        <fullName evidence="2">Uncharacterized protein</fullName>
    </submittedName>
</protein>
<dbReference type="RefSeq" id="WP_063024206.1">
    <property type="nucleotide sequence ID" value="NZ_PYHS01000001.1"/>
</dbReference>
<evidence type="ECO:0000313" key="3">
    <source>
        <dbReference type="Proteomes" id="UP000241647"/>
    </source>
</evidence>
<reference evidence="2 3" key="1">
    <citation type="submission" date="2018-02" db="EMBL/GenBank/DDBJ databases">
        <title>8 Nocardia nova and 1 Nocardia cyriacigeorgica strain used for evolution to TMP-SMX.</title>
        <authorList>
            <person name="Mehta H."/>
            <person name="Weng J."/>
            <person name="Shamoo Y."/>
        </authorList>
    </citation>
    <scope>NUCLEOTIDE SEQUENCE [LARGE SCALE GENOMIC DNA]</scope>
    <source>
        <strain evidence="2 3">ATCC 33727</strain>
    </source>
</reference>
<evidence type="ECO:0000256" key="1">
    <source>
        <dbReference type="SAM" id="MobiDB-lite"/>
    </source>
</evidence>
<feature type="region of interest" description="Disordered" evidence="1">
    <location>
        <begin position="48"/>
        <end position="83"/>
    </location>
</feature>
<gene>
    <name evidence="2" type="ORF">C8259_01255</name>
</gene>
<proteinExistence type="predicted"/>
<dbReference type="AlphaFoldDB" id="A0A2T2ZE66"/>
<name>A0A2T2ZE66_9NOCA</name>
<dbReference type="EMBL" id="PYHS01000001">
    <property type="protein sequence ID" value="PSR66016.1"/>
    <property type="molecule type" value="Genomic_DNA"/>
</dbReference>
<sequence length="105" mass="11608">MTGIGGQPLTRTRAEAASLIVEDLVRQGIPEQELRRALDNRAQLRRLGAAETSGQRPGQVVQIAPEYRPGAPITRPRWENDRPAPTRALMSWVEVEPASGWEVSL</sequence>